<dbReference type="RefSeq" id="WP_191175813.1">
    <property type="nucleotide sequence ID" value="NZ_JACWMW010000002.1"/>
</dbReference>
<evidence type="ECO:0000313" key="3">
    <source>
        <dbReference type="Proteomes" id="UP000618754"/>
    </source>
</evidence>
<accession>A0ABR7X5V4</accession>
<feature type="signal peptide" evidence="1">
    <location>
        <begin position="1"/>
        <end position="20"/>
    </location>
</feature>
<sequence length="423" mass="47665">MKKPTLLLLCVFIFPITALCQKLSVEKNDLSINRQSTKQLHKIHVYLKDVKPGKKFELKTFETNSGSAARGVDYKLTSPVNQDITDVATIDIDVLEDNGQKRPKSVIFKLQIESGGETFMVLTDSLIIKPASIKPPEKGKWASQPLELKDIDSSRFTILTAGSLNFFGNSFFSKYVGQLDVRMPSLHNRWGANAGVFTKSFYTDSVYTGRGVFNIKKLNDTIYYAQNTYYRFAKKEFNTVGAYFNPTYLIANNDRNKASLRIYINASFEVLWNSIKTTFNNYKLVDSVNVKYNDMVTREDALEPKNPRIKPVNSFANEHYITGYYGIGPQLVYQKSDLLNLNVLFLTGGSITGGDNNYGPNPSNFYKGPIPNKFFYLAKGVVTEKVTKLNATIGVEVRGFYPNNSAMTAYLGFLISPADFFKK</sequence>
<gene>
    <name evidence="2" type="ORF">IDJ75_11810</name>
</gene>
<dbReference type="Proteomes" id="UP000618754">
    <property type="component" value="Unassembled WGS sequence"/>
</dbReference>
<evidence type="ECO:0000313" key="2">
    <source>
        <dbReference type="EMBL" id="MBD1385968.1"/>
    </source>
</evidence>
<protein>
    <submittedName>
        <fullName evidence="2">Uncharacterized protein</fullName>
    </submittedName>
</protein>
<feature type="chain" id="PRO_5046973894" evidence="1">
    <location>
        <begin position="21"/>
        <end position="423"/>
    </location>
</feature>
<proteinExistence type="predicted"/>
<reference evidence="2 3" key="1">
    <citation type="submission" date="2020-09" db="EMBL/GenBank/DDBJ databases">
        <title>Novel species of Mucilaginibacter isolated from a glacier on the Tibetan Plateau.</title>
        <authorList>
            <person name="Liu Q."/>
            <person name="Xin Y.-H."/>
        </authorList>
    </citation>
    <scope>NUCLEOTIDE SEQUENCE [LARGE SCALE GENOMIC DNA]</scope>
    <source>
        <strain evidence="2 3">CGMCC 1.13878</strain>
    </source>
</reference>
<keyword evidence="3" id="KW-1185">Reference proteome</keyword>
<name>A0ABR7X5V4_9SPHI</name>
<comment type="caution">
    <text evidence="2">The sequence shown here is derived from an EMBL/GenBank/DDBJ whole genome shotgun (WGS) entry which is preliminary data.</text>
</comment>
<evidence type="ECO:0000256" key="1">
    <source>
        <dbReference type="SAM" id="SignalP"/>
    </source>
</evidence>
<organism evidence="2 3">
    <name type="scientific">Mucilaginibacter rigui</name>
    <dbReference type="NCBI Taxonomy" id="534635"/>
    <lineage>
        <taxon>Bacteria</taxon>
        <taxon>Pseudomonadati</taxon>
        <taxon>Bacteroidota</taxon>
        <taxon>Sphingobacteriia</taxon>
        <taxon>Sphingobacteriales</taxon>
        <taxon>Sphingobacteriaceae</taxon>
        <taxon>Mucilaginibacter</taxon>
    </lineage>
</organism>
<dbReference type="EMBL" id="JACWMW010000002">
    <property type="protein sequence ID" value="MBD1385968.1"/>
    <property type="molecule type" value="Genomic_DNA"/>
</dbReference>
<keyword evidence="1" id="KW-0732">Signal</keyword>